<evidence type="ECO:0000256" key="7">
    <source>
        <dbReference type="ARBA" id="ARBA00023295"/>
    </source>
</evidence>
<name>E4YFA7_OIKDI</name>
<dbReference type="Gene3D" id="2.60.40.1760">
    <property type="entry name" value="glycosyl hydrolase (family 31)"/>
    <property type="match status" value="2"/>
</dbReference>
<keyword evidence="3" id="KW-0378">Hydrolase</keyword>
<dbReference type="PROSITE" id="PS51448">
    <property type="entry name" value="P_TREFOIL_2"/>
    <property type="match status" value="2"/>
</dbReference>
<comment type="caution">
    <text evidence="8">Lacks conserved residue(s) required for the propagation of feature annotation.</text>
</comment>
<feature type="domain" description="P-type" evidence="9">
    <location>
        <begin position="24"/>
        <end position="70"/>
    </location>
</feature>
<evidence type="ECO:0000259" key="9">
    <source>
        <dbReference type="PROSITE" id="PS51448"/>
    </source>
</evidence>
<dbReference type="SUPFAM" id="SSF51011">
    <property type="entry name" value="Glycosyl hydrolase domain"/>
    <property type="match status" value="2"/>
</dbReference>
<evidence type="ECO:0000256" key="3">
    <source>
        <dbReference type="ARBA" id="ARBA00022801"/>
    </source>
</evidence>
<keyword evidence="6" id="KW-0325">Glycoprotein</keyword>
<dbReference type="SUPFAM" id="SSF57492">
    <property type="entry name" value="Trefoil"/>
    <property type="match status" value="1"/>
</dbReference>
<dbReference type="Gene3D" id="3.20.20.80">
    <property type="entry name" value="Glycosidases"/>
    <property type="match status" value="2"/>
</dbReference>
<evidence type="ECO:0000256" key="5">
    <source>
        <dbReference type="ARBA" id="ARBA00023157"/>
    </source>
</evidence>
<dbReference type="GO" id="GO:0004558">
    <property type="term" value="F:alpha-1,4-glucosidase activity"/>
    <property type="evidence" value="ECO:0007669"/>
    <property type="project" value="TreeGrafter"/>
</dbReference>
<dbReference type="Proteomes" id="UP000011014">
    <property type="component" value="Unassembled WGS sequence"/>
</dbReference>
<dbReference type="SUPFAM" id="SSF51445">
    <property type="entry name" value="(Trans)glycosidases"/>
    <property type="match status" value="2"/>
</dbReference>
<dbReference type="Gene3D" id="4.10.110.10">
    <property type="entry name" value="Spasmolytic Protein, domain 1"/>
    <property type="match status" value="2"/>
</dbReference>
<dbReference type="Pfam" id="PF21365">
    <property type="entry name" value="Glyco_hydro_31_3rd"/>
    <property type="match status" value="2"/>
</dbReference>
<dbReference type="GO" id="GO:0030246">
    <property type="term" value="F:carbohydrate binding"/>
    <property type="evidence" value="ECO:0007669"/>
    <property type="project" value="InterPro"/>
</dbReference>
<keyword evidence="5" id="KW-1015">Disulfide bond</keyword>
<dbReference type="CDD" id="cd06602">
    <property type="entry name" value="GH31_MGAM_SI_GAA"/>
    <property type="match status" value="2"/>
</dbReference>
<dbReference type="EMBL" id="FN654483">
    <property type="protein sequence ID" value="CBY34181.1"/>
    <property type="molecule type" value="Genomic_DNA"/>
</dbReference>
<dbReference type="InterPro" id="IPR000519">
    <property type="entry name" value="P_trefoil_dom"/>
</dbReference>
<sequence length="1822" mass="206505">MKLSSSLLAATTYGSLTQLRQRENDTPVIADNDRFDCMPDIGCDQTKCEARGCLWESSTADGAPWCVFPTDYAHYKLDSVLVQTKEYSLLLESAATKDSYPDQQQKLKMVIYDVDRTTVRVRITNEADDRFKVPVPISEPLNPGTDMDKDNENPGLDYIVETAKPGSRFWVKITRRSTNEVLFDTSVAPLLFYDQFLELSVKRPSAYTYGFGETEQGGLKFLDNWHAQGMWARDNGVGTGDNLYGVQPYHVTLEEDGNASGLLFFNANAMEVISTPKPAITYRTIGGELDFMLFTGPGPEAVTQQYTHYLGRSYLFPYWSLGFQLCRYGYANTSEIVTVVEENRDAGIPYDTQYADIDYMERQLDFTLSEEHFSGLPDYIEHIRKEYNMRFILIFDPAISAAAWKDKDGNIYPTYQKGLDKDVYIRDGNGWDDNVAKFHSNVAFPDFFAPQTYEWWDEEILVFTKEYFKNGTFYCWPFIDGCPNNKLNRPPYIPTSLREGRDPENVSLFEKTICMDGQQYNPLTGLMENHYDMHSLYGYSEGQPTLDSCEKTLGKRCLIVSRSTYPGSQKTIGHWHGDNSSIWRHVKQSMVASMHFSLFGFSYTGPDTCGFFQEAEREMCARWMELGAFFPYSRNHNGLTNRRQDPASWDQEFVDLSKSALTKRYRMLPYLYTLLYRAHHHGDTVVRPLMNNFPADKTTWDIDEQMQWGSGVMFSPVLEAGATTKRTYFPEARWYNYDNGFEISRSVDGWAEVAAPLDVIPLYFQGGSVVPVQVPAQTTMDSRVNPLGLIVNLDKDGKASGDLYWDSGNSINPINTGAYTLVEFEFHHNQLQSSVKMGEIDTETHENYGTEHPLQFTHFEFNGIDGAVSDVIINGYVLEKSAWKQEESNRLVINDGFFKLSIIQQFDISIVVGDVNDRIDCTPGLENIGASECAAKGCTWSELPTTSGAPWCIHDSSKTNHGYTSPSSGSMSGPTESFTLSRPAELSSARKFSEPVADPQVTMVKLSKNAFRMKISADGRFEIPDEADIHQLPFEGTTSDSDYSVEYGNVNDRFFFKVSRDGKDLIDSSHGPLIFEDQYLEASFALGSYNCYGLGEHNHRRFRHSLNWQRWAMFTRDVAPIDEWNFYGAQPFFMCGEGNSFFGVYFHNSNAQEAQFSPKPAITWRSTGGIFDISVVVADSAEELVQAYTQIIGKPFLPPRWSLGYQLSRWGYDSLDKMKRIVEDMIEAKIPFDAQYGDIDYMDGKKDFTIDPVNYNGLADFVKELHEVHNMHYIVILDPAIANINPDTGEEYTEAEYPAYTRAKAANLWINNPDGTPAQAEVWPGPTLFPDFTNMNATEPWWTDECRRFLDDEGVQYDALWIDMNEPASFMTDNGNLQCSDKWSNPPFMPNVLDADKGLFWKTICMDGVQAWGKHYDVHSLYGHSMALVTDKTLKALYPDKRSFILTRSQFAGTGRVAGHWLGDNQSQWRQMQWSITGMLEYSLFGFSYTGADICGFWFAATAPMCQRWQQLGAFYPYSRNHNGIGWQDQHPTMFGDEVIESSRNALLIRYSLLPTLYTLMYESNQFGTTTVRSLMAEFPLDRNAADCSDQFLWGSGFMIAPVMEEHAVSRAVYFPAGTTWYDYNRYEEIEGSGKTKLIQADMMTIPLFARGGTFLTSQSPEVTTVAQRYNPITITYFMDKINPTKTAEGGLFWDDGESLLKEDGDNYMKFKFNPFNGEFTSTCTTSRCVSGGEDDLDIKEFVIVGVQRRLSSVLVNGQPADSTFVVNTATINLSGIKISSEWSIVSPDLIQDSEDDAVTDSTILLSTLTSTVITLLAYFFL</sequence>
<organism evidence="10">
    <name type="scientific">Oikopleura dioica</name>
    <name type="common">Tunicate</name>
    <dbReference type="NCBI Taxonomy" id="34765"/>
    <lineage>
        <taxon>Eukaryota</taxon>
        <taxon>Metazoa</taxon>
        <taxon>Chordata</taxon>
        <taxon>Tunicata</taxon>
        <taxon>Appendicularia</taxon>
        <taxon>Copelata</taxon>
        <taxon>Oikopleuridae</taxon>
        <taxon>Oikopleura</taxon>
    </lineage>
</organism>
<dbReference type="PANTHER" id="PTHR22762:SF133">
    <property type="entry name" value="P-TYPE DOMAIN-CONTAINING PROTEIN"/>
    <property type="match status" value="1"/>
</dbReference>
<comment type="similarity">
    <text evidence="2">Belongs to the glycosyl hydrolase 31 family.</text>
</comment>
<dbReference type="GO" id="GO:0016020">
    <property type="term" value="C:membrane"/>
    <property type="evidence" value="ECO:0007669"/>
    <property type="project" value="UniProtKB-SubCell"/>
</dbReference>
<evidence type="ECO:0000256" key="1">
    <source>
        <dbReference type="ARBA" id="ARBA00004370"/>
    </source>
</evidence>
<dbReference type="SUPFAM" id="SSF74650">
    <property type="entry name" value="Galactose mutarotase-like"/>
    <property type="match status" value="2"/>
</dbReference>
<keyword evidence="7" id="KW-0326">Glycosidase</keyword>
<evidence type="ECO:0000313" key="10">
    <source>
        <dbReference type="EMBL" id="CBY34181.1"/>
    </source>
</evidence>
<dbReference type="PANTHER" id="PTHR22762">
    <property type="entry name" value="ALPHA-GLUCOSIDASE"/>
    <property type="match status" value="1"/>
</dbReference>
<dbReference type="InterPro" id="IPR013780">
    <property type="entry name" value="Glyco_hydro_b"/>
</dbReference>
<dbReference type="Gene3D" id="2.60.40.1180">
    <property type="entry name" value="Golgi alpha-mannosidase II"/>
    <property type="match status" value="4"/>
</dbReference>
<dbReference type="CDD" id="cd14752">
    <property type="entry name" value="GH31_N"/>
    <property type="match status" value="2"/>
</dbReference>
<dbReference type="InterPro" id="IPR000322">
    <property type="entry name" value="Glyco_hydro_31_TIM"/>
</dbReference>
<evidence type="ECO:0000256" key="8">
    <source>
        <dbReference type="PROSITE-ProRule" id="PRU00779"/>
    </source>
</evidence>
<dbReference type="Pfam" id="PF01055">
    <property type="entry name" value="Glyco_hydro_31_2nd"/>
    <property type="match status" value="2"/>
</dbReference>
<evidence type="ECO:0000256" key="4">
    <source>
        <dbReference type="ARBA" id="ARBA00023136"/>
    </source>
</evidence>
<dbReference type="GO" id="GO:0005975">
    <property type="term" value="P:carbohydrate metabolic process"/>
    <property type="evidence" value="ECO:0007669"/>
    <property type="project" value="InterPro"/>
</dbReference>
<dbReference type="SMART" id="SM00018">
    <property type="entry name" value="PD"/>
    <property type="match status" value="2"/>
</dbReference>
<dbReference type="InterPro" id="IPR048395">
    <property type="entry name" value="Glyco_hydro_31_C"/>
</dbReference>
<dbReference type="InterPro" id="IPR011013">
    <property type="entry name" value="Gal_mutarotase_sf_dom"/>
</dbReference>
<evidence type="ECO:0000256" key="2">
    <source>
        <dbReference type="ARBA" id="ARBA00007806"/>
    </source>
</evidence>
<accession>E4YFA7</accession>
<evidence type="ECO:0000256" key="6">
    <source>
        <dbReference type="ARBA" id="ARBA00023180"/>
    </source>
</evidence>
<comment type="subcellular location">
    <subcellularLocation>
        <location evidence="1">Membrane</location>
    </subcellularLocation>
</comment>
<reference evidence="10" key="1">
    <citation type="journal article" date="2010" name="Science">
        <title>Plasticity of animal genome architecture unmasked by rapid evolution of a pelagic tunicate.</title>
        <authorList>
            <person name="Denoeud F."/>
            <person name="Henriet S."/>
            <person name="Mungpakdee S."/>
            <person name="Aury J.M."/>
            <person name="Da Silva C."/>
            <person name="Brinkmann H."/>
            <person name="Mikhaleva J."/>
            <person name="Olsen L.C."/>
            <person name="Jubin C."/>
            <person name="Canestro C."/>
            <person name="Bouquet J.M."/>
            <person name="Danks G."/>
            <person name="Poulain J."/>
            <person name="Campsteijn C."/>
            <person name="Adamski M."/>
            <person name="Cross I."/>
            <person name="Yadetie F."/>
            <person name="Muffato M."/>
            <person name="Louis A."/>
            <person name="Butcher S."/>
            <person name="Tsagkogeorga G."/>
            <person name="Konrad A."/>
            <person name="Singh S."/>
            <person name="Jensen M.F."/>
            <person name="Cong E.H."/>
            <person name="Eikeseth-Otteraa H."/>
            <person name="Noel B."/>
            <person name="Anthouard V."/>
            <person name="Porcel B.M."/>
            <person name="Kachouri-Lafond R."/>
            <person name="Nishino A."/>
            <person name="Ugolini M."/>
            <person name="Chourrout P."/>
            <person name="Nishida H."/>
            <person name="Aasland R."/>
            <person name="Huzurbazar S."/>
            <person name="Westhof E."/>
            <person name="Delsuc F."/>
            <person name="Lehrach H."/>
            <person name="Reinhardt R."/>
            <person name="Weissenbach J."/>
            <person name="Roy S.W."/>
            <person name="Artiguenave F."/>
            <person name="Postlethwait J.H."/>
            <person name="Manak J.R."/>
            <person name="Thompson E.M."/>
            <person name="Jaillon O."/>
            <person name="Du Pasquier L."/>
            <person name="Boudinot P."/>
            <person name="Liberles D.A."/>
            <person name="Volff J.N."/>
            <person name="Philippe H."/>
            <person name="Lenhard B."/>
            <person name="Roest Crollius H."/>
            <person name="Wincker P."/>
            <person name="Chourrout D."/>
        </authorList>
    </citation>
    <scope>NUCLEOTIDE SEQUENCE [LARGE SCALE GENOMIC DNA]</scope>
</reference>
<proteinExistence type="inferred from homology"/>
<dbReference type="FunFam" id="3.20.20.80:FF:000016">
    <property type="entry name" value="Maltase-glucoamylase, intestinal"/>
    <property type="match status" value="2"/>
</dbReference>
<dbReference type="CDD" id="cd00111">
    <property type="entry name" value="Trefoil"/>
    <property type="match status" value="2"/>
</dbReference>
<dbReference type="InterPro" id="IPR017853">
    <property type="entry name" value="GH"/>
</dbReference>
<protein>
    <recommendedName>
        <fullName evidence="9">P-type domain-containing protein</fullName>
    </recommendedName>
</protein>
<gene>
    <name evidence="10" type="ORF">GSOID_T00024194001</name>
</gene>
<dbReference type="Pfam" id="PF00088">
    <property type="entry name" value="Trefoil"/>
    <property type="match status" value="2"/>
</dbReference>
<keyword evidence="4" id="KW-0472">Membrane</keyword>
<feature type="domain" description="P-type" evidence="9">
    <location>
        <begin position="909"/>
        <end position="956"/>
    </location>
</feature>
<dbReference type="InterPro" id="IPR044913">
    <property type="entry name" value="P_trefoil_dom_sf"/>
</dbReference>